<dbReference type="PROSITE" id="PS51450">
    <property type="entry name" value="LRR"/>
    <property type="match status" value="1"/>
</dbReference>
<evidence type="ECO:0000256" key="1">
    <source>
        <dbReference type="ARBA" id="ARBA00022614"/>
    </source>
</evidence>
<dbReference type="OrthoDB" id="7741483at2759"/>
<sequence length="822" mass="96870">MVCKITKETILTKNDQIVTNVITPFNITLIDCFDARQSVLKYFPKNLNEFMPNLYFIFIEKGLVEIHKEDLKPFPQLLRLYLSNNKIQVLKKDLFIHNKNIEVLFLSNNKIFYVDANIFGHFKNLTLLGFLNNICESGIVEPPTNTLEKLNKLKENIIRSCSSKVILENLKQFEVIQNQFEENDRKYFNFTKLVNKILIENSSNFSILTQNIASIKSSVKQYFDSLIQNFQVVNEQKISNLSTQLENAEYKYDVNNVTSFLLTFYLHYSISVEFNCIYLNSNTCKIEKDEILTKSDQFVTNVNPSTASSITTFDARYSIIKYFPRNLSKFFPNVFCIFLEKALLEIHKEDLEQFPNITCLYLSNNEIRVLEKDVFIYNTKLEILFLSDNKIYYVDSNVFSHLKNLKNLGFSNNICHSKTIEENKTGVVELTNNIRTFCSNKEVANMYEKFLESNFYQKVPKNYDFQKDYYLVIQISNMLIDAKQPNNSELETLIQKFQLKNEHRIFNNLTINLHAFSQVTMLTPVKNFTVIFLTFFSLNSNAVKFTCDSPDDDTCKILKDEILTRNDQIVTGVKTYLKYARVFDARYSTIKYFPKYLNHFLPFLRKIFIEKALLEVHKEDLEQFLNLEELYLSNNQIQVLKKDLFIYNNKLEILFISDNKIFYVDSKVFDNLKKLKFLGFLNNICFSGVVRNNEFEVMKLTQKITRFCSNDSIAETFINMTKSETYNEMIQKFDADLFKLLTSQNKSENFDLIENITKETNLTRKNFVKWIQIYRNDLKDEIEEKENFTVQSLSDLFSYNLSSKTKHLNFILIFLMVFLNFV</sequence>
<proteinExistence type="predicted"/>
<accession>A0A9J6C3N3</accession>
<dbReference type="AlphaFoldDB" id="A0A9J6C3N3"/>
<dbReference type="InterPro" id="IPR032675">
    <property type="entry name" value="LRR_dom_sf"/>
</dbReference>
<dbReference type="SMART" id="SM00369">
    <property type="entry name" value="LRR_TYP"/>
    <property type="match status" value="6"/>
</dbReference>
<dbReference type="Pfam" id="PF13855">
    <property type="entry name" value="LRR_8"/>
    <property type="match status" value="3"/>
</dbReference>
<dbReference type="SMART" id="SM00365">
    <property type="entry name" value="LRR_SD22"/>
    <property type="match status" value="4"/>
</dbReference>
<dbReference type="InterPro" id="IPR001611">
    <property type="entry name" value="Leu-rich_rpt"/>
</dbReference>
<organism evidence="3 4">
    <name type="scientific">Polypedilum vanderplanki</name>
    <name type="common">Sleeping chironomid midge</name>
    <dbReference type="NCBI Taxonomy" id="319348"/>
    <lineage>
        <taxon>Eukaryota</taxon>
        <taxon>Metazoa</taxon>
        <taxon>Ecdysozoa</taxon>
        <taxon>Arthropoda</taxon>
        <taxon>Hexapoda</taxon>
        <taxon>Insecta</taxon>
        <taxon>Pterygota</taxon>
        <taxon>Neoptera</taxon>
        <taxon>Endopterygota</taxon>
        <taxon>Diptera</taxon>
        <taxon>Nematocera</taxon>
        <taxon>Chironomoidea</taxon>
        <taxon>Chironomidae</taxon>
        <taxon>Chironominae</taxon>
        <taxon>Polypedilum</taxon>
        <taxon>Polypedilum</taxon>
    </lineage>
</organism>
<dbReference type="SUPFAM" id="SSF52058">
    <property type="entry name" value="L domain-like"/>
    <property type="match status" value="2"/>
</dbReference>
<evidence type="ECO:0000256" key="2">
    <source>
        <dbReference type="ARBA" id="ARBA00022737"/>
    </source>
</evidence>
<evidence type="ECO:0000313" key="3">
    <source>
        <dbReference type="EMBL" id="KAG5676472.1"/>
    </source>
</evidence>
<keyword evidence="4" id="KW-1185">Reference proteome</keyword>
<gene>
    <name evidence="3" type="ORF">PVAND_006304</name>
</gene>
<dbReference type="Gene3D" id="3.80.10.10">
    <property type="entry name" value="Ribonuclease Inhibitor"/>
    <property type="match status" value="3"/>
</dbReference>
<dbReference type="Proteomes" id="UP001107558">
    <property type="component" value="Chromosome 2"/>
</dbReference>
<name>A0A9J6C3N3_POLVA</name>
<dbReference type="InterPro" id="IPR003591">
    <property type="entry name" value="Leu-rich_rpt_typical-subtyp"/>
</dbReference>
<keyword evidence="2" id="KW-0677">Repeat</keyword>
<protein>
    <submittedName>
        <fullName evidence="3">Uncharacterized protein</fullName>
    </submittedName>
</protein>
<dbReference type="EMBL" id="JADBJN010000002">
    <property type="protein sequence ID" value="KAG5676472.1"/>
    <property type="molecule type" value="Genomic_DNA"/>
</dbReference>
<keyword evidence="1" id="KW-0433">Leucine-rich repeat</keyword>
<dbReference type="PANTHER" id="PTHR24366">
    <property type="entry name" value="IG(IMMUNOGLOBULIN) AND LRR(LEUCINE RICH REPEAT) DOMAINS"/>
    <property type="match status" value="1"/>
</dbReference>
<reference evidence="3" key="1">
    <citation type="submission" date="2021-03" db="EMBL/GenBank/DDBJ databases">
        <title>Chromosome level genome of the anhydrobiotic midge Polypedilum vanderplanki.</title>
        <authorList>
            <person name="Yoshida Y."/>
            <person name="Kikawada T."/>
            <person name="Gusev O."/>
        </authorList>
    </citation>
    <scope>NUCLEOTIDE SEQUENCE</scope>
    <source>
        <strain evidence="3">NIAS01</strain>
        <tissue evidence="3">Whole body or cell culture</tissue>
    </source>
</reference>
<comment type="caution">
    <text evidence="3">The sequence shown here is derived from an EMBL/GenBank/DDBJ whole genome shotgun (WGS) entry which is preliminary data.</text>
</comment>
<evidence type="ECO:0000313" key="4">
    <source>
        <dbReference type="Proteomes" id="UP001107558"/>
    </source>
</evidence>